<keyword evidence="5" id="KW-1185">Reference proteome</keyword>
<evidence type="ECO:0000256" key="2">
    <source>
        <dbReference type="ARBA" id="ARBA00023284"/>
    </source>
</evidence>
<reference evidence="5" key="2">
    <citation type="submission" date="2016-01" db="EMBL/GenBank/DDBJ databases">
        <title>Six Aerococcus type strain genome sequencing and assembly using PacBio and Illumina Hiseq.</title>
        <authorList>
            <person name="Carkaci D."/>
            <person name="Dargis R."/>
            <person name="Nielsen X.C."/>
            <person name="Skovgaard O."/>
            <person name="Fuursted K."/>
            <person name="Christensen J.J."/>
        </authorList>
    </citation>
    <scope>NUCLEOTIDE SEQUENCE [LARGE SCALE GENOMIC DNA]</scope>
    <source>
        <strain evidence="5">CCUG42038B</strain>
    </source>
</reference>
<evidence type="ECO:0000256" key="3">
    <source>
        <dbReference type="PROSITE-ProRule" id="PRU01282"/>
    </source>
</evidence>
<evidence type="ECO:0000256" key="1">
    <source>
        <dbReference type="ARBA" id="ARBA00023157"/>
    </source>
</evidence>
<dbReference type="PANTHER" id="PTHR30041:SF8">
    <property type="entry name" value="PROTEIN YFFB"/>
    <property type="match status" value="1"/>
</dbReference>
<dbReference type="RefSeq" id="WP_067980708.1">
    <property type="nucleotide sequence ID" value="NZ_CP014163.1"/>
</dbReference>
<dbReference type="PROSITE" id="PS51353">
    <property type="entry name" value="ARSC"/>
    <property type="match status" value="1"/>
</dbReference>
<dbReference type="Proteomes" id="UP000062260">
    <property type="component" value="Chromosome"/>
</dbReference>
<dbReference type="OrthoDB" id="9794155at2"/>
<dbReference type="STRING" id="128944.AWM75_08245"/>
<evidence type="ECO:0000313" key="4">
    <source>
        <dbReference type="EMBL" id="AMB99960.1"/>
    </source>
</evidence>
<accession>A0A0X8FME8</accession>
<dbReference type="SUPFAM" id="SSF52833">
    <property type="entry name" value="Thioredoxin-like"/>
    <property type="match status" value="1"/>
</dbReference>
<dbReference type="KEGG" id="auh:AWM75_08245"/>
<dbReference type="PANTHER" id="PTHR30041">
    <property type="entry name" value="ARSENATE REDUCTASE"/>
    <property type="match status" value="1"/>
</dbReference>
<name>A0A0X8FME8_9LACT</name>
<dbReference type="Gene3D" id="3.40.30.10">
    <property type="entry name" value="Glutaredoxin"/>
    <property type="match status" value="1"/>
</dbReference>
<sequence>MLSFYGLKNCSTCKKVLKHFEAVGLAVETIDIREHPPASDLIDLALDRYGNPRKVINTSGQAYRQSGLKDQLAGMTNQEISQLLAADGMLVKRPFITDGQTASAGAKLDELDQVWLDQE</sequence>
<reference evidence="4 5" key="1">
    <citation type="journal article" date="2016" name="Genome Announc.">
        <title>Complete Genome Sequences of Aerococcus christensenii CCUG 28831T, Aerococcus sanguinicola CCUG 43001T, Aerococcus urinae CCUG 36881T, Aerococcus urinaeequi CCUG 28094T, Aerococcus urinaehominis CCUG 42038 BT, and Aerococcus viridans CCUG 4311T.</title>
        <authorList>
            <person name="Carkaci D."/>
            <person name="Dargis R."/>
            <person name="Nielsen X.C."/>
            <person name="Skovgaard O."/>
            <person name="Fuursted K."/>
            <person name="Christensen J.J."/>
        </authorList>
    </citation>
    <scope>NUCLEOTIDE SEQUENCE [LARGE SCALE GENOMIC DNA]</scope>
    <source>
        <strain evidence="4 5">CCUG42038B</strain>
    </source>
</reference>
<dbReference type="InterPro" id="IPR006504">
    <property type="entry name" value="Tscrpt_reg_Spx/MgsR"/>
</dbReference>
<dbReference type="InterPro" id="IPR006660">
    <property type="entry name" value="Arsenate_reductase-like"/>
</dbReference>
<dbReference type="Pfam" id="PF03960">
    <property type="entry name" value="ArsC"/>
    <property type="match status" value="1"/>
</dbReference>
<keyword evidence="1" id="KW-1015">Disulfide bond</keyword>
<dbReference type="InterPro" id="IPR036249">
    <property type="entry name" value="Thioredoxin-like_sf"/>
</dbReference>
<dbReference type="EMBL" id="CP014163">
    <property type="protein sequence ID" value="AMB99960.1"/>
    <property type="molecule type" value="Genomic_DNA"/>
</dbReference>
<organism evidence="4 5">
    <name type="scientific">Aerococcus urinaehominis</name>
    <dbReference type="NCBI Taxonomy" id="128944"/>
    <lineage>
        <taxon>Bacteria</taxon>
        <taxon>Bacillati</taxon>
        <taxon>Bacillota</taxon>
        <taxon>Bacilli</taxon>
        <taxon>Lactobacillales</taxon>
        <taxon>Aerococcaceae</taxon>
        <taxon>Aerococcus</taxon>
    </lineage>
</organism>
<comment type="similarity">
    <text evidence="3">Belongs to the ArsC family.</text>
</comment>
<dbReference type="AlphaFoldDB" id="A0A0X8FME8"/>
<protein>
    <submittedName>
        <fullName evidence="4">Uncharacterized protein</fullName>
    </submittedName>
</protein>
<keyword evidence="2" id="KW-0676">Redox-active center</keyword>
<proteinExistence type="inferred from homology"/>
<dbReference type="NCBIfam" id="TIGR01617">
    <property type="entry name" value="arsC_related"/>
    <property type="match status" value="1"/>
</dbReference>
<gene>
    <name evidence="4" type="ORF">AWM75_08245</name>
</gene>
<evidence type="ECO:0000313" key="5">
    <source>
        <dbReference type="Proteomes" id="UP000062260"/>
    </source>
</evidence>